<evidence type="ECO:0000313" key="4">
    <source>
        <dbReference type="Proteomes" id="UP000092124"/>
    </source>
</evidence>
<accession>A0A1A6GDJ4</accession>
<dbReference type="InterPro" id="IPR001599">
    <property type="entry name" value="Macroglobln_a2"/>
</dbReference>
<dbReference type="AlphaFoldDB" id="A0A1A6GDJ4"/>
<comment type="caution">
    <text evidence="3">The sequence shown here is derived from an EMBL/GenBank/DDBJ whole genome shotgun (WGS) entry which is preliminary data.</text>
</comment>
<feature type="domain" description="Alpha-2-macroglobulin" evidence="2">
    <location>
        <begin position="1"/>
        <end position="71"/>
    </location>
</feature>
<dbReference type="Proteomes" id="UP000092124">
    <property type="component" value="Unassembled WGS sequence"/>
</dbReference>
<dbReference type="SUPFAM" id="SSF81296">
    <property type="entry name" value="E set domains"/>
    <property type="match status" value="1"/>
</dbReference>
<gene>
    <name evidence="3" type="ORF">A6R68_08059</name>
</gene>
<dbReference type="PANTHER" id="PTHR11412:SF165">
    <property type="entry name" value="ALPHA-2-MACROGLOBULIN"/>
    <property type="match status" value="1"/>
</dbReference>
<dbReference type="GO" id="GO:0004866">
    <property type="term" value="F:endopeptidase inhibitor activity"/>
    <property type="evidence" value="ECO:0007669"/>
    <property type="project" value="InterPro"/>
</dbReference>
<feature type="non-terminal residue" evidence="3">
    <location>
        <position position="72"/>
    </location>
</feature>
<dbReference type="EMBL" id="LZPO01101724">
    <property type="protein sequence ID" value="OBS63402.1"/>
    <property type="molecule type" value="Genomic_DNA"/>
</dbReference>
<organism evidence="3 4">
    <name type="scientific">Neotoma lepida</name>
    <name type="common">Desert woodrat</name>
    <dbReference type="NCBI Taxonomy" id="56216"/>
    <lineage>
        <taxon>Eukaryota</taxon>
        <taxon>Metazoa</taxon>
        <taxon>Chordata</taxon>
        <taxon>Craniata</taxon>
        <taxon>Vertebrata</taxon>
        <taxon>Euteleostomi</taxon>
        <taxon>Mammalia</taxon>
        <taxon>Eutheria</taxon>
        <taxon>Euarchontoglires</taxon>
        <taxon>Glires</taxon>
        <taxon>Rodentia</taxon>
        <taxon>Myomorpha</taxon>
        <taxon>Muroidea</taxon>
        <taxon>Cricetidae</taxon>
        <taxon>Neotominae</taxon>
        <taxon>Neotoma</taxon>
    </lineage>
</organism>
<dbReference type="OrthoDB" id="9998011at2759"/>
<sequence length="72" mass="7763">VAEVEVTVPDTITEWKAGALCLSKDTGLGLSPVASLQAFQPFFVELTMPYSVIRGEAFTLKATVLNYLPTCI</sequence>
<evidence type="ECO:0000313" key="3">
    <source>
        <dbReference type="EMBL" id="OBS63402.1"/>
    </source>
</evidence>
<evidence type="ECO:0000259" key="2">
    <source>
        <dbReference type="SMART" id="SM01360"/>
    </source>
</evidence>
<dbReference type="Gene3D" id="2.60.40.10">
    <property type="entry name" value="Immunoglobulins"/>
    <property type="match status" value="1"/>
</dbReference>
<keyword evidence="4" id="KW-1185">Reference proteome</keyword>
<name>A0A1A6GDJ4_NEOLE</name>
<protein>
    <recommendedName>
        <fullName evidence="2">Alpha-2-macroglobulin domain-containing protein</fullName>
    </recommendedName>
</protein>
<dbReference type="PANTHER" id="PTHR11412">
    <property type="entry name" value="MACROGLOBULIN / COMPLEMENT"/>
    <property type="match status" value="1"/>
</dbReference>
<dbReference type="SMART" id="SM01360">
    <property type="entry name" value="A2M"/>
    <property type="match status" value="1"/>
</dbReference>
<reference evidence="3 4" key="1">
    <citation type="submission" date="2016-06" db="EMBL/GenBank/DDBJ databases">
        <title>The Draft Genome Sequence and Annotation of the Desert Woodrat Neotoma lepida.</title>
        <authorList>
            <person name="Campbell M."/>
            <person name="Oakeson K.F."/>
            <person name="Yandell M."/>
            <person name="Halpert J.R."/>
            <person name="Dearing D."/>
        </authorList>
    </citation>
    <scope>NUCLEOTIDE SEQUENCE [LARGE SCALE GENOMIC DNA]</scope>
    <source>
        <strain evidence="3">417</strain>
        <tissue evidence="3">Liver</tissue>
    </source>
</reference>
<feature type="non-terminal residue" evidence="3">
    <location>
        <position position="1"/>
    </location>
</feature>
<dbReference type="GO" id="GO:0002020">
    <property type="term" value="F:protease binding"/>
    <property type="evidence" value="ECO:0007669"/>
    <property type="project" value="TreeGrafter"/>
</dbReference>
<dbReference type="Pfam" id="PF00207">
    <property type="entry name" value="A2M"/>
    <property type="match status" value="1"/>
</dbReference>
<dbReference type="Gene3D" id="2.20.130.20">
    <property type="match status" value="1"/>
</dbReference>
<dbReference type="InterPro" id="IPR014756">
    <property type="entry name" value="Ig_E-set"/>
</dbReference>
<evidence type="ECO:0000256" key="1">
    <source>
        <dbReference type="ARBA" id="ARBA00023248"/>
    </source>
</evidence>
<keyword evidence="1" id="KW-0082">Bait region</keyword>
<dbReference type="InterPro" id="IPR050473">
    <property type="entry name" value="A2M/Complement_sys"/>
</dbReference>
<proteinExistence type="predicted"/>
<dbReference type="InterPro" id="IPR013783">
    <property type="entry name" value="Ig-like_fold"/>
</dbReference>
<dbReference type="STRING" id="56216.A0A1A6GDJ4"/>